<evidence type="ECO:0000313" key="6">
    <source>
        <dbReference type="Proteomes" id="UP000322899"/>
    </source>
</evidence>
<dbReference type="Proteomes" id="UP000322899">
    <property type="component" value="Unassembled WGS sequence"/>
</dbReference>
<dbReference type="OMA" id="CKIMEPT"/>
<evidence type="ECO:0000313" key="5">
    <source>
        <dbReference type="EMBL" id="KAA0174980.1"/>
    </source>
</evidence>
<evidence type="ECO:0000259" key="1">
    <source>
        <dbReference type="Pfam" id="PF00085"/>
    </source>
</evidence>
<dbReference type="CDD" id="cd02947">
    <property type="entry name" value="TRX_family"/>
    <property type="match status" value="1"/>
</dbReference>
<sequence>MARRGRGREVAKAIESTEALEKAIADSETMLVVLDIHSDWVGPCVVMQPMYESLTLALESWESRLRILTVNKALLTDAHKERFGVEESSKPYFVVIKQQVVLGKIAGANAPELRTIMTEHVPAAPSKDS</sequence>
<dbReference type="SUPFAM" id="SSF52833">
    <property type="entry name" value="Thioredoxin-like"/>
    <property type="match status" value="1"/>
</dbReference>
<dbReference type="OrthoDB" id="10263751at2759"/>
<name>A0A5A8CSE7_CAFRO</name>
<evidence type="ECO:0000313" key="2">
    <source>
        <dbReference type="EMBL" id="KAA0154761.1"/>
    </source>
</evidence>
<dbReference type="InterPro" id="IPR050620">
    <property type="entry name" value="Thioredoxin_H-type-like"/>
</dbReference>
<reference evidence="6 7" key="1">
    <citation type="submission" date="2019-07" db="EMBL/GenBank/DDBJ databases">
        <title>Genomes of Cafeteria roenbergensis.</title>
        <authorList>
            <person name="Fischer M.G."/>
            <person name="Hackl T."/>
            <person name="Roman M."/>
        </authorList>
    </citation>
    <scope>NUCLEOTIDE SEQUENCE [LARGE SCALE GENOMIC DNA]</scope>
    <source>
        <strain evidence="2 7">BVI</strain>
        <strain evidence="4 9">Cflag</strain>
        <strain evidence="5 6">E4-10P</strain>
        <strain evidence="3 8">RCC970-E3</strain>
    </source>
</reference>
<organism evidence="2 7">
    <name type="scientific">Cafeteria roenbergensis</name>
    <name type="common">Marine flagellate</name>
    <dbReference type="NCBI Taxonomy" id="33653"/>
    <lineage>
        <taxon>Eukaryota</taxon>
        <taxon>Sar</taxon>
        <taxon>Stramenopiles</taxon>
        <taxon>Bigyra</taxon>
        <taxon>Opalozoa</taxon>
        <taxon>Bicosoecida</taxon>
        <taxon>Cafeteriaceae</taxon>
        <taxon>Cafeteria</taxon>
    </lineage>
</organism>
<dbReference type="Proteomes" id="UP000325113">
    <property type="component" value="Unassembled WGS sequence"/>
</dbReference>
<dbReference type="InterPro" id="IPR036249">
    <property type="entry name" value="Thioredoxin-like_sf"/>
</dbReference>
<dbReference type="EMBL" id="VLTM01000034">
    <property type="protein sequence ID" value="KAA0161596.1"/>
    <property type="molecule type" value="Genomic_DNA"/>
</dbReference>
<proteinExistence type="predicted"/>
<dbReference type="AlphaFoldDB" id="A0A5A8CSE7"/>
<evidence type="ECO:0000313" key="3">
    <source>
        <dbReference type="EMBL" id="KAA0160575.1"/>
    </source>
</evidence>
<comment type="caution">
    <text evidence="2">The sequence shown here is derived from an EMBL/GenBank/DDBJ whole genome shotgun (WGS) entry which is preliminary data.</text>
</comment>
<keyword evidence="7" id="KW-1185">Reference proteome</keyword>
<dbReference type="EMBL" id="VLTO01000017">
    <property type="protein sequence ID" value="KAA0174980.1"/>
    <property type="molecule type" value="Genomic_DNA"/>
</dbReference>
<dbReference type="PANTHER" id="PTHR10438">
    <property type="entry name" value="THIOREDOXIN"/>
    <property type="match status" value="1"/>
</dbReference>
<dbReference type="Pfam" id="PF00085">
    <property type="entry name" value="Thioredoxin"/>
    <property type="match status" value="1"/>
</dbReference>
<protein>
    <recommendedName>
        <fullName evidence="1">Thioredoxin domain-containing protein</fullName>
    </recommendedName>
</protein>
<evidence type="ECO:0000313" key="9">
    <source>
        <dbReference type="Proteomes" id="UP000325113"/>
    </source>
</evidence>
<evidence type="ECO:0000313" key="4">
    <source>
        <dbReference type="EMBL" id="KAA0161596.1"/>
    </source>
</evidence>
<accession>A0A5A8CSE7</accession>
<dbReference type="PANTHER" id="PTHR10438:SF468">
    <property type="entry name" value="THIOREDOXIN-1-RELATED"/>
    <property type="match status" value="1"/>
</dbReference>
<gene>
    <name evidence="5" type="ORF">FNF27_03512</name>
    <name evidence="3" type="ORF">FNF28_05411</name>
    <name evidence="2" type="ORF">FNF29_02290</name>
    <name evidence="4" type="ORF">FNF31_03710</name>
</gene>
<dbReference type="Proteomes" id="UP000323011">
    <property type="component" value="Unassembled WGS sequence"/>
</dbReference>
<evidence type="ECO:0000313" key="7">
    <source>
        <dbReference type="Proteomes" id="UP000323011"/>
    </source>
</evidence>
<dbReference type="EMBL" id="VLTN01000010">
    <property type="protein sequence ID" value="KAA0154761.1"/>
    <property type="molecule type" value="Genomic_DNA"/>
</dbReference>
<feature type="domain" description="Thioredoxin" evidence="1">
    <location>
        <begin position="16"/>
        <end position="117"/>
    </location>
</feature>
<evidence type="ECO:0000313" key="8">
    <source>
        <dbReference type="Proteomes" id="UP000324907"/>
    </source>
</evidence>
<dbReference type="InterPro" id="IPR013766">
    <property type="entry name" value="Thioredoxin_domain"/>
</dbReference>
<dbReference type="EMBL" id="VLTL01000109">
    <property type="protein sequence ID" value="KAA0160575.1"/>
    <property type="molecule type" value="Genomic_DNA"/>
</dbReference>
<dbReference type="Gene3D" id="3.40.30.10">
    <property type="entry name" value="Glutaredoxin"/>
    <property type="match status" value="1"/>
</dbReference>
<dbReference type="Proteomes" id="UP000324907">
    <property type="component" value="Unassembled WGS sequence"/>
</dbReference>